<dbReference type="KEGG" id="afx:JZ786_20140"/>
<dbReference type="RefSeq" id="WP_206656089.1">
    <property type="nucleotide sequence ID" value="NZ_CP071182.1"/>
</dbReference>
<evidence type="ECO:0000313" key="2">
    <source>
        <dbReference type="Proteomes" id="UP000663505"/>
    </source>
</evidence>
<organism evidence="1 2">
    <name type="scientific">Alicyclobacillus mengziensis</name>
    <dbReference type="NCBI Taxonomy" id="2931921"/>
    <lineage>
        <taxon>Bacteria</taxon>
        <taxon>Bacillati</taxon>
        <taxon>Bacillota</taxon>
        <taxon>Bacilli</taxon>
        <taxon>Bacillales</taxon>
        <taxon>Alicyclobacillaceae</taxon>
        <taxon>Alicyclobacillus</taxon>
    </lineage>
</organism>
<reference evidence="1 2" key="1">
    <citation type="submission" date="2021-02" db="EMBL/GenBank/DDBJ databases">
        <title>Alicyclobacillus curvatus sp. nov. and Alicyclobacillus mengziensis sp. nov., two acidophilic bacteria isolated from acid mine drainage.</title>
        <authorList>
            <person name="Huang Y."/>
        </authorList>
    </citation>
    <scope>NUCLEOTIDE SEQUENCE [LARGE SCALE GENOMIC DNA]</scope>
    <source>
        <strain evidence="1 2">S30H14</strain>
    </source>
</reference>
<proteinExistence type="predicted"/>
<keyword evidence="2" id="KW-1185">Reference proteome</keyword>
<dbReference type="PROSITE" id="PS51257">
    <property type="entry name" value="PROKAR_LIPOPROTEIN"/>
    <property type="match status" value="1"/>
</dbReference>
<dbReference type="EMBL" id="CP071182">
    <property type="protein sequence ID" value="QSO46725.1"/>
    <property type="molecule type" value="Genomic_DNA"/>
</dbReference>
<evidence type="ECO:0000313" key="1">
    <source>
        <dbReference type="EMBL" id="QSO46725.1"/>
    </source>
</evidence>
<dbReference type="AlphaFoldDB" id="A0A9X7VY32"/>
<accession>A0A9X7VY32</accession>
<protein>
    <submittedName>
        <fullName evidence="1">Uncharacterized protein</fullName>
    </submittedName>
</protein>
<sequence>MRNLLKLIVVGVASMFIVAGCGRSEPTKLTPITGVTPAPKILPYDGHNWISYTLPSIRNYYVLSSTQISKVGKLLYNLHGTNPIDYSGSYWRTDDRNAVRVYSIPSVNTNKAVAVRLHNGIYVEARSVGNKQPE</sequence>
<gene>
    <name evidence="1" type="ORF">JZ786_20140</name>
</gene>
<dbReference type="Proteomes" id="UP000663505">
    <property type="component" value="Chromosome"/>
</dbReference>
<name>A0A9X7VY32_9BACL</name>